<evidence type="ECO:0000313" key="1">
    <source>
        <dbReference type="EMBL" id="GFF20224.1"/>
    </source>
</evidence>
<protein>
    <submittedName>
        <fullName evidence="1">Uncharacterized protein</fullName>
    </submittedName>
</protein>
<evidence type="ECO:0000313" key="2">
    <source>
        <dbReference type="Proteomes" id="UP000452235"/>
    </source>
</evidence>
<dbReference type="OrthoDB" id="10311423at2759"/>
<organism evidence="1 2">
    <name type="scientific">Aspergillus terreus</name>
    <dbReference type="NCBI Taxonomy" id="33178"/>
    <lineage>
        <taxon>Eukaryota</taxon>
        <taxon>Fungi</taxon>
        <taxon>Dikarya</taxon>
        <taxon>Ascomycota</taxon>
        <taxon>Pezizomycotina</taxon>
        <taxon>Eurotiomycetes</taxon>
        <taxon>Eurotiomycetidae</taxon>
        <taxon>Eurotiales</taxon>
        <taxon>Aspergillaceae</taxon>
        <taxon>Aspergillus</taxon>
        <taxon>Aspergillus subgen. Circumdati</taxon>
    </lineage>
</organism>
<reference evidence="1 2" key="1">
    <citation type="submission" date="2020-01" db="EMBL/GenBank/DDBJ databases">
        <title>Aspergillus terreus IFO 6365 whole genome shotgun sequence.</title>
        <authorList>
            <person name="Kanamasa S."/>
            <person name="Takahashi H."/>
        </authorList>
    </citation>
    <scope>NUCLEOTIDE SEQUENCE [LARGE SCALE GENOMIC DNA]</scope>
    <source>
        <strain evidence="1 2">IFO 6365</strain>
    </source>
</reference>
<dbReference type="Proteomes" id="UP000452235">
    <property type="component" value="Unassembled WGS sequence"/>
</dbReference>
<dbReference type="EMBL" id="BLJY01000011">
    <property type="protein sequence ID" value="GFF20224.1"/>
    <property type="molecule type" value="Genomic_DNA"/>
</dbReference>
<name>A0A5M3YZR1_ASPTE</name>
<dbReference type="VEuPathDB" id="FungiDB:ATEG_04181"/>
<sequence>MQFTGLFFLAAATSALGAAVTQPTPTPSAQKINAAQAQASSHPPNIAAADSPTLCGPHGPGNVGGGFKLYAEDEHAHVTHIQAYLTPFALPAPAGLTGLQVTFSNGETKTAGITEGISRSCVVDQRVTEVAVRSAGSGVSQLVIRKEDETVCALGYETDVSNACSAEVVGDGVLAGLEGRAAGMLSSLGVAFL</sequence>
<accession>A0A5M3YZR1</accession>
<keyword evidence="2" id="KW-1185">Reference proteome</keyword>
<comment type="caution">
    <text evidence="1">The sequence shown here is derived from an EMBL/GenBank/DDBJ whole genome shotgun (WGS) entry which is preliminary data.</text>
</comment>
<gene>
    <name evidence="1" type="ORF">ATEIFO6365_0011048600</name>
</gene>
<dbReference type="AlphaFoldDB" id="A0A5M3YZR1"/>
<proteinExistence type="predicted"/>